<evidence type="ECO:0000313" key="3">
    <source>
        <dbReference type="Proteomes" id="UP000460257"/>
    </source>
</evidence>
<dbReference type="EMBL" id="VOGC01000010">
    <property type="protein sequence ID" value="MQN02417.1"/>
    <property type="molecule type" value="Genomic_DNA"/>
</dbReference>
<dbReference type="Proteomes" id="UP000460257">
    <property type="component" value="Unassembled WGS sequence"/>
</dbReference>
<keyword evidence="1" id="KW-1133">Transmembrane helix</keyword>
<accession>A0A6N7J1A5</accession>
<keyword evidence="1" id="KW-0472">Membrane</keyword>
<keyword evidence="3" id="KW-1185">Reference proteome</keyword>
<proteinExistence type="predicted"/>
<keyword evidence="1" id="KW-0812">Transmembrane</keyword>
<dbReference type="AlphaFoldDB" id="A0A6N7J1A5"/>
<protein>
    <submittedName>
        <fullName evidence="2">Uncharacterized protein</fullName>
    </submittedName>
</protein>
<gene>
    <name evidence="2" type="ORF">FRC54_11160</name>
</gene>
<reference evidence="2" key="1">
    <citation type="journal article" date="2020" name="Appl. Environ. Microbiol.">
        <title>Medium-Chain Fatty Acid Synthesis by 'Candidatus Weimeria bifida' gen. nov., sp. nov., and 'Candidatus Pseudoramibacter fermentans' sp. nov.</title>
        <authorList>
            <person name="Scarborough M.J."/>
            <person name="Myers K.S."/>
            <person name="Donohue T.J."/>
            <person name="Noguera D.R."/>
        </authorList>
    </citation>
    <scope>NUCLEOTIDE SEQUENCE</scope>
    <source>
        <strain evidence="2">LCO1.1</strain>
    </source>
</reference>
<evidence type="ECO:0000256" key="1">
    <source>
        <dbReference type="SAM" id="Phobius"/>
    </source>
</evidence>
<name>A0A6N7J1A5_9FIRM</name>
<comment type="caution">
    <text evidence="2">The sequence shown here is derived from an EMBL/GenBank/DDBJ whole genome shotgun (WGS) entry which is preliminary data.</text>
</comment>
<organism evidence="2 3">
    <name type="scientific">Candidatus Weimeria bifida</name>
    <dbReference type="NCBI Taxonomy" id="2599074"/>
    <lineage>
        <taxon>Bacteria</taxon>
        <taxon>Bacillati</taxon>
        <taxon>Bacillota</taxon>
        <taxon>Clostridia</taxon>
        <taxon>Lachnospirales</taxon>
        <taxon>Lachnospiraceae</taxon>
        <taxon>Candidatus Weimeria</taxon>
    </lineage>
</organism>
<sequence length="88" mass="9693">MTDVILLVSLIVAAVIFVPILPKLISGIGYRRSLASGGYKLHRTGTIGDFYSDFDTDVEDGIDPQVEAEHKTVSLEGFGCRMFNEETR</sequence>
<feature type="transmembrane region" description="Helical" evidence="1">
    <location>
        <begin position="6"/>
        <end position="25"/>
    </location>
</feature>
<evidence type="ECO:0000313" key="2">
    <source>
        <dbReference type="EMBL" id="MQN02417.1"/>
    </source>
</evidence>